<organism evidence="5 6">
    <name type="scientific">Paramuricea clavata</name>
    <name type="common">Red gorgonian</name>
    <name type="synonym">Violescent sea-whip</name>
    <dbReference type="NCBI Taxonomy" id="317549"/>
    <lineage>
        <taxon>Eukaryota</taxon>
        <taxon>Metazoa</taxon>
        <taxon>Cnidaria</taxon>
        <taxon>Anthozoa</taxon>
        <taxon>Octocorallia</taxon>
        <taxon>Malacalcyonacea</taxon>
        <taxon>Plexauridae</taxon>
        <taxon>Paramuricea</taxon>
    </lineage>
</organism>
<accession>A0A6S7GPR8</accession>
<evidence type="ECO:0000313" key="6">
    <source>
        <dbReference type="Proteomes" id="UP001152795"/>
    </source>
</evidence>
<evidence type="ECO:0000256" key="3">
    <source>
        <dbReference type="ARBA" id="ARBA00022927"/>
    </source>
</evidence>
<proteinExistence type="predicted"/>
<keyword evidence="6" id="KW-1185">Reference proteome</keyword>
<dbReference type="Gene3D" id="1.25.10.10">
    <property type="entry name" value="Leucine-rich Repeat Variant"/>
    <property type="match status" value="1"/>
</dbReference>
<dbReference type="OrthoDB" id="5959696at2759"/>
<dbReference type="Proteomes" id="UP001152795">
    <property type="component" value="Unassembled WGS sequence"/>
</dbReference>
<dbReference type="InterPro" id="IPR050840">
    <property type="entry name" value="Adaptor_Complx_Large_Subunit"/>
</dbReference>
<keyword evidence="3" id="KW-0653">Protein transport</keyword>
<dbReference type="EMBL" id="CACRXK020002677">
    <property type="protein sequence ID" value="CAB3995514.1"/>
    <property type="molecule type" value="Genomic_DNA"/>
</dbReference>
<comment type="caution">
    <text evidence="5">The sequence shown here is derived from an EMBL/GenBank/DDBJ whole genome shotgun (WGS) entry which is preliminary data.</text>
</comment>
<keyword evidence="2" id="KW-0813">Transport</keyword>
<dbReference type="GO" id="GO:0015031">
    <property type="term" value="P:protein transport"/>
    <property type="evidence" value="ECO:0007669"/>
    <property type="project" value="UniProtKB-KW"/>
</dbReference>
<dbReference type="PANTHER" id="PTHR22780">
    <property type="entry name" value="ADAPTIN, ALPHA/GAMMA/EPSILON"/>
    <property type="match status" value="1"/>
</dbReference>
<sequence>MGEFSIGLPEIGHHLGFVVVHGQRSKGFQALLHGIAAAKTKHEEDKIVRKELVSLKDHLRSSKLTAKQIRELLIRLIYCEMLGHDASFGYINAIKYAEQSALLDKKTGM</sequence>
<dbReference type="GO" id="GO:0012505">
    <property type="term" value="C:endomembrane system"/>
    <property type="evidence" value="ECO:0007669"/>
    <property type="project" value="UniProtKB-SubCell"/>
</dbReference>
<reference evidence="5" key="1">
    <citation type="submission" date="2020-04" db="EMBL/GenBank/DDBJ databases">
        <authorList>
            <person name="Alioto T."/>
            <person name="Alioto T."/>
            <person name="Gomez Garrido J."/>
        </authorList>
    </citation>
    <scope>NUCLEOTIDE SEQUENCE</scope>
    <source>
        <strain evidence="5">A484AB</strain>
    </source>
</reference>
<gene>
    <name evidence="5" type="ORF">PACLA_8A074110</name>
</gene>
<protein>
    <submittedName>
        <fullName evidence="5">AP-4 complex subunit epsilon-like</fullName>
    </submittedName>
</protein>
<evidence type="ECO:0000256" key="2">
    <source>
        <dbReference type="ARBA" id="ARBA00022448"/>
    </source>
</evidence>
<dbReference type="InterPro" id="IPR016024">
    <property type="entry name" value="ARM-type_fold"/>
</dbReference>
<evidence type="ECO:0000313" key="5">
    <source>
        <dbReference type="EMBL" id="CAB3995514.1"/>
    </source>
</evidence>
<dbReference type="AlphaFoldDB" id="A0A6S7GPR8"/>
<evidence type="ECO:0000256" key="1">
    <source>
        <dbReference type="ARBA" id="ARBA00004308"/>
    </source>
</evidence>
<keyword evidence="4" id="KW-0472">Membrane</keyword>
<dbReference type="GO" id="GO:0005737">
    <property type="term" value="C:cytoplasm"/>
    <property type="evidence" value="ECO:0007669"/>
    <property type="project" value="UniProtKB-ARBA"/>
</dbReference>
<evidence type="ECO:0000256" key="4">
    <source>
        <dbReference type="ARBA" id="ARBA00023136"/>
    </source>
</evidence>
<dbReference type="SUPFAM" id="SSF48371">
    <property type="entry name" value="ARM repeat"/>
    <property type="match status" value="1"/>
</dbReference>
<dbReference type="InterPro" id="IPR011989">
    <property type="entry name" value="ARM-like"/>
</dbReference>
<name>A0A6S7GPR8_PARCT</name>
<comment type="subcellular location">
    <subcellularLocation>
        <location evidence="1">Endomembrane system</location>
    </subcellularLocation>
</comment>